<keyword evidence="1" id="KW-0732">Signal</keyword>
<sequence length="45" mass="5034">MENIAIVAILVCAISAAFAQLPMPYFERPDMITTNTRCIDNECEN</sequence>
<name>J9F0W1_WUCBA</name>
<protein>
    <submittedName>
        <fullName evidence="2">Uncharacterized protein</fullName>
    </submittedName>
</protein>
<dbReference type="EMBL" id="ADBV01002451">
    <property type="protein sequence ID" value="EJW83067.1"/>
    <property type="molecule type" value="Genomic_DNA"/>
</dbReference>
<accession>J9F0W1</accession>
<evidence type="ECO:0000313" key="3">
    <source>
        <dbReference type="Proteomes" id="UP000004810"/>
    </source>
</evidence>
<proteinExistence type="predicted"/>
<dbReference type="Proteomes" id="UP000004810">
    <property type="component" value="Unassembled WGS sequence"/>
</dbReference>
<dbReference type="AlphaFoldDB" id="J9F0W1"/>
<feature type="chain" id="PRO_5003822444" evidence="1">
    <location>
        <begin position="20"/>
        <end position="45"/>
    </location>
</feature>
<evidence type="ECO:0000256" key="1">
    <source>
        <dbReference type="SAM" id="SignalP"/>
    </source>
</evidence>
<feature type="signal peptide" evidence="1">
    <location>
        <begin position="1"/>
        <end position="19"/>
    </location>
</feature>
<gene>
    <name evidence="2" type="ORF">WUBG_06022</name>
</gene>
<comment type="caution">
    <text evidence="2">The sequence shown here is derived from an EMBL/GenBank/DDBJ whole genome shotgun (WGS) entry which is preliminary data.</text>
</comment>
<reference evidence="3" key="1">
    <citation type="submission" date="2012-08" db="EMBL/GenBank/DDBJ databases">
        <title>The Genome Sequence of Wuchereria bancrofti.</title>
        <authorList>
            <person name="Nutman T.B."/>
            <person name="Fink D.L."/>
            <person name="Russ C."/>
            <person name="Young S."/>
            <person name="Zeng Q."/>
            <person name="Koehrsen M."/>
            <person name="Alvarado L."/>
            <person name="Berlin A."/>
            <person name="Chapman S.B."/>
            <person name="Chen Z."/>
            <person name="Freedman E."/>
            <person name="Gellesch M."/>
            <person name="Goldberg J."/>
            <person name="Griggs A."/>
            <person name="Gujja S."/>
            <person name="Heilman E.R."/>
            <person name="Heiman D."/>
            <person name="Hepburn T."/>
            <person name="Howarth C."/>
            <person name="Jen D."/>
            <person name="Larson L."/>
            <person name="Lewis B."/>
            <person name="Mehta T."/>
            <person name="Park D."/>
            <person name="Pearson M."/>
            <person name="Roberts A."/>
            <person name="Saif S."/>
            <person name="Shea T."/>
            <person name="Shenoy N."/>
            <person name="Sisk P."/>
            <person name="Stolte C."/>
            <person name="Sykes S."/>
            <person name="Walk T."/>
            <person name="White J."/>
            <person name="Yandava C."/>
            <person name="Haas B."/>
            <person name="Henn M.R."/>
            <person name="Nusbaum C."/>
            <person name="Birren B."/>
        </authorList>
    </citation>
    <scope>NUCLEOTIDE SEQUENCE [LARGE SCALE GENOMIC DNA]</scope>
    <source>
        <strain evidence="3">NA</strain>
    </source>
</reference>
<organism evidence="2 3">
    <name type="scientific">Wuchereria bancrofti</name>
    <dbReference type="NCBI Taxonomy" id="6293"/>
    <lineage>
        <taxon>Eukaryota</taxon>
        <taxon>Metazoa</taxon>
        <taxon>Ecdysozoa</taxon>
        <taxon>Nematoda</taxon>
        <taxon>Chromadorea</taxon>
        <taxon>Rhabditida</taxon>
        <taxon>Spirurina</taxon>
        <taxon>Spiruromorpha</taxon>
        <taxon>Filarioidea</taxon>
        <taxon>Onchocercidae</taxon>
        <taxon>Wuchereria</taxon>
    </lineage>
</organism>
<evidence type="ECO:0000313" key="2">
    <source>
        <dbReference type="EMBL" id="EJW83067.1"/>
    </source>
</evidence>